<reference evidence="1 2" key="1">
    <citation type="submission" date="2023-01" db="EMBL/GenBank/DDBJ databases">
        <title>Novel diversity within Roseofilum (Cyanobacteria; Desertifilaceae) from marine benthic mats with descriptions of four novel species.</title>
        <authorList>
            <person name="Wang Y."/>
            <person name="Berthold D.E."/>
            <person name="Hu J."/>
            <person name="Lefler F.W."/>
            <person name="Laughinghouse H.D. IV."/>
        </authorList>
    </citation>
    <scope>NUCLEOTIDE SEQUENCE [LARGE SCALE GENOMIC DNA]</scope>
    <source>
        <strain evidence="1 2">BLCC-M114</strain>
    </source>
</reference>
<organism evidence="1 2">
    <name type="scientific">Roseofilum capinflatum BLCC-M114</name>
    <dbReference type="NCBI Taxonomy" id="3022440"/>
    <lineage>
        <taxon>Bacteria</taxon>
        <taxon>Bacillati</taxon>
        <taxon>Cyanobacteriota</taxon>
        <taxon>Cyanophyceae</taxon>
        <taxon>Desertifilales</taxon>
        <taxon>Desertifilaceae</taxon>
        <taxon>Roseofilum</taxon>
        <taxon>Roseofilum capinflatum</taxon>
    </lineage>
</organism>
<dbReference type="Proteomes" id="UP001235849">
    <property type="component" value="Unassembled WGS sequence"/>
</dbReference>
<protein>
    <submittedName>
        <fullName evidence="1">Uncharacterized protein</fullName>
    </submittedName>
</protein>
<proteinExistence type="predicted"/>
<evidence type="ECO:0000313" key="2">
    <source>
        <dbReference type="Proteomes" id="UP001235849"/>
    </source>
</evidence>
<keyword evidence="2" id="KW-1185">Reference proteome</keyword>
<name>A0ABT7B6G4_9CYAN</name>
<dbReference type="RefSeq" id="WP_283766742.1">
    <property type="nucleotide sequence ID" value="NZ_JAQOSO010000055.1"/>
</dbReference>
<accession>A0ABT7B6G4</accession>
<sequence length="200" mass="23644">MEMIVMETQWYLCMIQNYPEHEGEELQKTDNLSITQPDTFDGSWYVWLPIIPRAGDTLQFAGWQVEVSRVVLQTDWRSKTGIKDGPVLSAVISIHDNVVSKLMDTDFSIESLNSQARHKWEKFARRGHDIQYFAWELRHESYIKSQGNKENLFYYRWHTRIRPIAGDIIVVINKRWRVKSVELASACKYYDGSLYLEEEF</sequence>
<dbReference type="EMBL" id="JAQOSO010000055">
    <property type="protein sequence ID" value="MDJ1174412.1"/>
    <property type="molecule type" value="Genomic_DNA"/>
</dbReference>
<comment type="caution">
    <text evidence="1">The sequence shown here is derived from an EMBL/GenBank/DDBJ whole genome shotgun (WGS) entry which is preliminary data.</text>
</comment>
<gene>
    <name evidence="1" type="ORF">PMG25_09950</name>
</gene>
<evidence type="ECO:0000313" key="1">
    <source>
        <dbReference type="EMBL" id="MDJ1174412.1"/>
    </source>
</evidence>